<keyword evidence="7" id="KW-1185">Reference proteome</keyword>
<dbReference type="InterPro" id="IPR011057">
    <property type="entry name" value="Mss4-like_sf"/>
</dbReference>
<sequence length="195" mass="21298">MAPSSRPESITGGCLCGAVKFTINFPEDAEWPPSLNGTCQCTMCRKHTGSILPQNCAFPTANISPPLKENPAYKIYKSSSFAYRGFCSTCGSSLTFNYDKEPEHTEINLGIIDEDVLCGKRNEASAWDDEYGHHVPRIGGWGKDICSAGEHIYLENSIPGVTDDLPGKKWLADRTDGESFTGKLFDFKKGDSKGS</sequence>
<dbReference type="Proteomes" id="UP000250140">
    <property type="component" value="Unassembled WGS sequence"/>
</dbReference>
<organism evidence="6 7">
    <name type="scientific">Glonium stellatum</name>
    <dbReference type="NCBI Taxonomy" id="574774"/>
    <lineage>
        <taxon>Eukaryota</taxon>
        <taxon>Fungi</taxon>
        <taxon>Dikarya</taxon>
        <taxon>Ascomycota</taxon>
        <taxon>Pezizomycotina</taxon>
        <taxon>Dothideomycetes</taxon>
        <taxon>Pleosporomycetidae</taxon>
        <taxon>Gloniales</taxon>
        <taxon>Gloniaceae</taxon>
        <taxon>Glonium</taxon>
    </lineage>
</organism>
<keyword evidence="4" id="KW-0456">Lyase</keyword>
<evidence type="ECO:0000256" key="3">
    <source>
        <dbReference type="ARBA" id="ARBA00022833"/>
    </source>
</evidence>
<evidence type="ECO:0000256" key="2">
    <source>
        <dbReference type="ARBA" id="ARBA00022723"/>
    </source>
</evidence>
<keyword evidence="2" id="KW-0479">Metal-binding</keyword>
<dbReference type="GO" id="GO:0016846">
    <property type="term" value="F:carbon-sulfur lyase activity"/>
    <property type="evidence" value="ECO:0007669"/>
    <property type="project" value="InterPro"/>
</dbReference>
<dbReference type="SUPFAM" id="SSF51316">
    <property type="entry name" value="Mss4-like"/>
    <property type="match status" value="1"/>
</dbReference>
<dbReference type="Pfam" id="PF04828">
    <property type="entry name" value="GFA"/>
    <property type="match status" value="1"/>
</dbReference>
<protein>
    <recommendedName>
        <fullName evidence="5">CENP-V/GFA domain-containing protein</fullName>
    </recommendedName>
</protein>
<name>A0A8E2JM24_9PEZI</name>
<dbReference type="PANTHER" id="PTHR33337">
    <property type="entry name" value="GFA DOMAIN-CONTAINING PROTEIN"/>
    <property type="match status" value="1"/>
</dbReference>
<accession>A0A8E2JM24</accession>
<dbReference type="AlphaFoldDB" id="A0A8E2JM24"/>
<keyword evidence="3" id="KW-0862">Zinc</keyword>
<comment type="similarity">
    <text evidence="1">Belongs to the Gfa family.</text>
</comment>
<evidence type="ECO:0000256" key="4">
    <source>
        <dbReference type="ARBA" id="ARBA00023239"/>
    </source>
</evidence>
<gene>
    <name evidence="6" type="ORF">AOQ84DRAFT_393007</name>
</gene>
<dbReference type="PROSITE" id="PS51891">
    <property type="entry name" value="CENP_V_GFA"/>
    <property type="match status" value="1"/>
</dbReference>
<dbReference type="PANTHER" id="PTHR33337:SF40">
    <property type="entry name" value="CENP-V_GFA DOMAIN-CONTAINING PROTEIN-RELATED"/>
    <property type="match status" value="1"/>
</dbReference>
<dbReference type="EMBL" id="KV750964">
    <property type="protein sequence ID" value="OCL02390.1"/>
    <property type="molecule type" value="Genomic_DNA"/>
</dbReference>
<proteinExistence type="inferred from homology"/>
<evidence type="ECO:0000313" key="7">
    <source>
        <dbReference type="Proteomes" id="UP000250140"/>
    </source>
</evidence>
<evidence type="ECO:0000259" key="5">
    <source>
        <dbReference type="PROSITE" id="PS51891"/>
    </source>
</evidence>
<evidence type="ECO:0000313" key="6">
    <source>
        <dbReference type="EMBL" id="OCL02390.1"/>
    </source>
</evidence>
<dbReference type="InterPro" id="IPR006913">
    <property type="entry name" value="CENP-V/GFA"/>
</dbReference>
<dbReference type="GO" id="GO:0046872">
    <property type="term" value="F:metal ion binding"/>
    <property type="evidence" value="ECO:0007669"/>
    <property type="project" value="UniProtKB-KW"/>
</dbReference>
<evidence type="ECO:0000256" key="1">
    <source>
        <dbReference type="ARBA" id="ARBA00005495"/>
    </source>
</evidence>
<reference evidence="6 7" key="1">
    <citation type="journal article" date="2016" name="Nat. Commun.">
        <title>Ectomycorrhizal ecology is imprinted in the genome of the dominant symbiotic fungus Cenococcum geophilum.</title>
        <authorList>
            <consortium name="DOE Joint Genome Institute"/>
            <person name="Peter M."/>
            <person name="Kohler A."/>
            <person name="Ohm R.A."/>
            <person name="Kuo A."/>
            <person name="Krutzmann J."/>
            <person name="Morin E."/>
            <person name="Arend M."/>
            <person name="Barry K.W."/>
            <person name="Binder M."/>
            <person name="Choi C."/>
            <person name="Clum A."/>
            <person name="Copeland A."/>
            <person name="Grisel N."/>
            <person name="Haridas S."/>
            <person name="Kipfer T."/>
            <person name="LaButti K."/>
            <person name="Lindquist E."/>
            <person name="Lipzen A."/>
            <person name="Maire R."/>
            <person name="Meier B."/>
            <person name="Mihaltcheva S."/>
            <person name="Molinier V."/>
            <person name="Murat C."/>
            <person name="Poggeler S."/>
            <person name="Quandt C.A."/>
            <person name="Sperisen C."/>
            <person name="Tritt A."/>
            <person name="Tisserant E."/>
            <person name="Crous P.W."/>
            <person name="Henrissat B."/>
            <person name="Nehls U."/>
            <person name="Egli S."/>
            <person name="Spatafora J.W."/>
            <person name="Grigoriev I.V."/>
            <person name="Martin F.M."/>
        </authorList>
    </citation>
    <scope>NUCLEOTIDE SEQUENCE [LARGE SCALE GENOMIC DNA]</scope>
    <source>
        <strain evidence="6 7">CBS 207.34</strain>
    </source>
</reference>
<dbReference type="OrthoDB" id="6329284at2759"/>
<dbReference type="Gene3D" id="3.90.1590.10">
    <property type="entry name" value="glutathione-dependent formaldehyde- activating enzyme (gfa)"/>
    <property type="match status" value="1"/>
</dbReference>
<feature type="domain" description="CENP-V/GFA" evidence="5">
    <location>
        <begin position="10"/>
        <end position="128"/>
    </location>
</feature>